<accession>A0A146K494</accession>
<dbReference type="Gene3D" id="3.80.10.10">
    <property type="entry name" value="Ribonuclease Inhibitor"/>
    <property type="match status" value="1"/>
</dbReference>
<dbReference type="AlphaFoldDB" id="A0A146K494"/>
<evidence type="ECO:0000313" key="1">
    <source>
        <dbReference type="EMBL" id="JAP90714.1"/>
    </source>
</evidence>
<dbReference type="EMBL" id="GDID01005892">
    <property type="protein sequence ID" value="JAP90714.1"/>
    <property type="molecule type" value="Transcribed_RNA"/>
</dbReference>
<protein>
    <submittedName>
        <fullName evidence="1">Leucine rich repeats-containing protein</fullName>
    </submittedName>
</protein>
<organism evidence="1">
    <name type="scientific">Trepomonas sp. PC1</name>
    <dbReference type="NCBI Taxonomy" id="1076344"/>
    <lineage>
        <taxon>Eukaryota</taxon>
        <taxon>Metamonada</taxon>
        <taxon>Diplomonadida</taxon>
        <taxon>Hexamitidae</taxon>
        <taxon>Hexamitinae</taxon>
        <taxon>Trepomonas</taxon>
    </lineage>
</organism>
<proteinExistence type="predicted"/>
<sequence>QADKITKEIDKQFEQYDFDILIMNNIKQLTCKQKCSKAYFFQYNMLQTPRVIVAKYLTQILQGSFFEFSRLEHLICPNLKFIERFGVVKQFRLKSIDICMVDQMELQSIYGCSMLQTLSNKILLQLPKKCIHSCHVQRLEFRNIKNSNFVTKNTVQQTANQKIVKDAKKLTNQAQKLIHFLHLEQICKNLNLCRNLVSCTLDQAQTIPANTFKKMFYLQQIKAPQCEVLLANNFIGCYKLQFVEMKKLREIADCCFWQCYSLADLCFPSVEKVGSYAFFQINCEKIILEKCEQIGSSSFTESQIGYLDVGKSNIQVNNSAYVGQMKTKLIQSLKRKVQIVEKYINKNLKRISQLTQNLQKES</sequence>
<feature type="non-terminal residue" evidence="1">
    <location>
        <position position="362"/>
    </location>
</feature>
<dbReference type="InterPro" id="IPR026906">
    <property type="entry name" value="LRR_5"/>
</dbReference>
<gene>
    <name evidence="1" type="ORF">TPC1_17900</name>
</gene>
<reference evidence="1" key="1">
    <citation type="submission" date="2015-07" db="EMBL/GenBank/DDBJ databases">
        <title>Adaptation to a free-living lifestyle via gene acquisitions in the diplomonad Trepomonas sp. PC1.</title>
        <authorList>
            <person name="Xu F."/>
            <person name="Jerlstrom-Hultqvist J."/>
            <person name="Kolisko M."/>
            <person name="Simpson A.G.B."/>
            <person name="Roger A.J."/>
            <person name="Svard S.G."/>
            <person name="Andersson J.O."/>
        </authorList>
    </citation>
    <scope>NUCLEOTIDE SEQUENCE</scope>
    <source>
        <strain evidence="1">PC1</strain>
    </source>
</reference>
<name>A0A146K494_9EUKA</name>
<dbReference type="Pfam" id="PF13306">
    <property type="entry name" value="LRR_5"/>
    <property type="match status" value="1"/>
</dbReference>
<dbReference type="InterPro" id="IPR032675">
    <property type="entry name" value="LRR_dom_sf"/>
</dbReference>
<feature type="non-terminal residue" evidence="1">
    <location>
        <position position="1"/>
    </location>
</feature>